<dbReference type="PANTHER" id="PTHR24096">
    <property type="entry name" value="LONG-CHAIN-FATTY-ACID--COA LIGASE"/>
    <property type="match status" value="1"/>
</dbReference>
<sequence>MDWPTYLLSTASHNDPDLPLAFDADMPGRTMSWNQYVQVVKSVAAGLQATHVKYQDCVGLLSDNDIYYYALGDAVVAAGCIFCPIQTTHKVAELAHQLKTASVKYLFTSRKLLDLALEAALSVGIPDEAVFVYDPPGREVYSGSRTSMSGLMSTDVNRWQNPNVDKDPREIMAYRMFSSGTTGSPKAGEISHHTHVLRVDQRSKGPFSGPETQAVIWIPIYHSSSHWNYHQAALGLQTIHVTLDKEMRDMPALIDIVREARISSLILPPRFLRPFIACIESGTRSMNDLKTIEKVSVGGSAIDPLAAHQFRATFPEIKFLGVYGTTEAGGIAVGPGPDLSKAGLIGGLQPGVELRFIDPETLIDVQPGEDGEVCVRSVQVLSRYHNNAEASASSFLKDPSGDWFRTGDKGRWDSETHQLFLTGRYKEIFKVASKEVSPEEIENVLMQHEAIEDAAVCPVPSKHDQNELEVRAYVVKRNRTQQVSAEDIVQFVATKLSSQKVPTGGVVFCDEIPRNALKKVVRRKLLEIDTSKL</sequence>
<dbReference type="EMBL" id="CP134187">
    <property type="protein sequence ID" value="WPB01521.1"/>
    <property type="molecule type" value="Genomic_DNA"/>
</dbReference>
<dbReference type="Pfam" id="PF13193">
    <property type="entry name" value="AMP-binding_C"/>
    <property type="match status" value="1"/>
</dbReference>
<evidence type="ECO:0000313" key="6">
    <source>
        <dbReference type="Proteomes" id="UP001302367"/>
    </source>
</evidence>
<dbReference type="EMBL" id="LKMD01000105">
    <property type="protein sequence ID" value="PIA92789.1"/>
    <property type="molecule type" value="Genomic_DNA"/>
</dbReference>
<organism evidence="3 5">
    <name type="scientific">Cercospora beticola</name>
    <name type="common">Sugarbeet leaf spot fungus</name>
    <dbReference type="NCBI Taxonomy" id="122368"/>
    <lineage>
        <taxon>Eukaryota</taxon>
        <taxon>Fungi</taxon>
        <taxon>Dikarya</taxon>
        <taxon>Ascomycota</taxon>
        <taxon>Pezizomycotina</taxon>
        <taxon>Dothideomycetes</taxon>
        <taxon>Dothideomycetidae</taxon>
        <taxon>Mycosphaerellales</taxon>
        <taxon>Mycosphaerellaceae</taxon>
        <taxon>Cercospora</taxon>
    </lineage>
</organism>
<dbReference type="PANTHER" id="PTHR24096:SF265">
    <property type="entry name" value="ENZYME, PUTATIVE (AFU_ORTHOLOGUE AFUA_5G14270)-RELATED"/>
    <property type="match status" value="1"/>
</dbReference>
<evidence type="ECO:0000313" key="3">
    <source>
        <dbReference type="EMBL" id="PIA92789.1"/>
    </source>
</evidence>
<dbReference type="GO" id="GO:0016405">
    <property type="term" value="F:CoA-ligase activity"/>
    <property type="evidence" value="ECO:0007669"/>
    <property type="project" value="TreeGrafter"/>
</dbReference>
<gene>
    <name evidence="3" type="ORF">CB0940_04295</name>
    <name evidence="4" type="ORF">RHO25_006147</name>
</gene>
<feature type="domain" description="AMP-binding enzyme C-terminal" evidence="2">
    <location>
        <begin position="440"/>
        <end position="519"/>
    </location>
</feature>
<dbReference type="InterPro" id="IPR000873">
    <property type="entry name" value="AMP-dep_synth/lig_dom"/>
</dbReference>
<proteinExistence type="predicted"/>
<feature type="domain" description="AMP-dependent synthetase/ligase" evidence="1">
    <location>
        <begin position="15"/>
        <end position="384"/>
    </location>
</feature>
<dbReference type="Gene3D" id="3.30.300.30">
    <property type="match status" value="1"/>
</dbReference>
<dbReference type="Pfam" id="PF00501">
    <property type="entry name" value="AMP-binding"/>
    <property type="match status" value="1"/>
</dbReference>
<accession>A0A2G5HJS9</accession>
<protein>
    <submittedName>
        <fullName evidence="3">4-coumarate--CoA ligase-like 2</fullName>
    </submittedName>
</protein>
<dbReference type="InterPro" id="IPR025110">
    <property type="entry name" value="AMP-bd_C"/>
</dbReference>
<dbReference type="SUPFAM" id="SSF56801">
    <property type="entry name" value="Acetyl-CoA synthetase-like"/>
    <property type="match status" value="1"/>
</dbReference>
<evidence type="ECO:0000313" key="4">
    <source>
        <dbReference type="EMBL" id="WPB01521.1"/>
    </source>
</evidence>
<reference evidence="3 5" key="1">
    <citation type="submission" date="2015-10" db="EMBL/GenBank/DDBJ databases">
        <title>The cercosporin biosynthetic gene cluster was horizontally transferred to several fungal lineages and shown to be expanded in Cercospora beticola based on microsynteny with recipient genomes.</title>
        <authorList>
            <person name="De Jonge R."/>
            <person name="Ebert M.K."/>
            <person name="Suttle J.C."/>
            <person name="Jurick Ii W.M."/>
            <person name="Secor G.A."/>
            <person name="Thomma B.P."/>
            <person name="Van De Peer Y."/>
            <person name="Bolton M.D."/>
        </authorList>
    </citation>
    <scope>NUCLEOTIDE SEQUENCE [LARGE SCALE GENOMIC DNA]</scope>
    <source>
        <strain evidence="3 5">09-40</strain>
    </source>
</reference>
<evidence type="ECO:0000259" key="1">
    <source>
        <dbReference type="Pfam" id="PF00501"/>
    </source>
</evidence>
<dbReference type="Gene3D" id="3.40.50.12780">
    <property type="entry name" value="N-terminal domain of ligase-like"/>
    <property type="match status" value="1"/>
</dbReference>
<name>A0A2G5HJS9_CERBT</name>
<dbReference type="Proteomes" id="UP000230605">
    <property type="component" value="Chromosome 4"/>
</dbReference>
<dbReference type="AlphaFoldDB" id="A0A2G5HJS9"/>
<dbReference type="OrthoDB" id="288590at2759"/>
<reference evidence="4 6" key="2">
    <citation type="submission" date="2023-09" db="EMBL/GenBank/DDBJ databases">
        <title>Complete-Gapless Cercospora beticola genome.</title>
        <authorList>
            <person name="Wyatt N.A."/>
            <person name="Spanner R.E."/>
            <person name="Bolton M.D."/>
        </authorList>
    </citation>
    <scope>NUCLEOTIDE SEQUENCE [LARGE SCALE GENOMIC DNA]</scope>
    <source>
        <strain evidence="4">Cb09-40</strain>
    </source>
</reference>
<dbReference type="Proteomes" id="UP001302367">
    <property type="component" value="Chromosome 4"/>
</dbReference>
<evidence type="ECO:0000259" key="2">
    <source>
        <dbReference type="Pfam" id="PF13193"/>
    </source>
</evidence>
<dbReference type="InterPro" id="IPR045851">
    <property type="entry name" value="AMP-bd_C_sf"/>
</dbReference>
<dbReference type="InterPro" id="IPR042099">
    <property type="entry name" value="ANL_N_sf"/>
</dbReference>
<keyword evidence="6" id="KW-1185">Reference proteome</keyword>
<dbReference type="GO" id="GO:0019748">
    <property type="term" value="P:secondary metabolic process"/>
    <property type="evidence" value="ECO:0007669"/>
    <property type="project" value="TreeGrafter"/>
</dbReference>
<keyword evidence="3" id="KW-0436">Ligase</keyword>
<evidence type="ECO:0000313" key="5">
    <source>
        <dbReference type="Proteomes" id="UP000230605"/>
    </source>
</evidence>